<evidence type="ECO:0000313" key="2">
    <source>
        <dbReference type="Proteomes" id="UP001055072"/>
    </source>
</evidence>
<sequence length="62" mass="6758">MSLTSELSLSSCQVMARCAQGNHDPETKYGVFGIIMAVVCFPCGLICLCKDKKKRCVRCGVQ</sequence>
<protein>
    <submittedName>
        <fullName evidence="1">Uncharacterized protein</fullName>
    </submittedName>
</protein>
<evidence type="ECO:0000313" key="1">
    <source>
        <dbReference type="EMBL" id="KAI0092080.1"/>
    </source>
</evidence>
<dbReference type="EMBL" id="MU274904">
    <property type="protein sequence ID" value="KAI0092080.1"/>
    <property type="molecule type" value="Genomic_DNA"/>
</dbReference>
<proteinExistence type="predicted"/>
<organism evidence="1 2">
    <name type="scientific">Irpex rosettiformis</name>
    <dbReference type="NCBI Taxonomy" id="378272"/>
    <lineage>
        <taxon>Eukaryota</taxon>
        <taxon>Fungi</taxon>
        <taxon>Dikarya</taxon>
        <taxon>Basidiomycota</taxon>
        <taxon>Agaricomycotina</taxon>
        <taxon>Agaricomycetes</taxon>
        <taxon>Polyporales</taxon>
        <taxon>Irpicaceae</taxon>
        <taxon>Irpex</taxon>
    </lineage>
</organism>
<feature type="non-terminal residue" evidence="1">
    <location>
        <position position="62"/>
    </location>
</feature>
<name>A0ACB8UDQ3_9APHY</name>
<gene>
    <name evidence="1" type="ORF">BDY19DRAFT_928227</name>
</gene>
<accession>A0ACB8UDQ3</accession>
<dbReference type="Proteomes" id="UP001055072">
    <property type="component" value="Unassembled WGS sequence"/>
</dbReference>
<comment type="caution">
    <text evidence="1">The sequence shown here is derived from an EMBL/GenBank/DDBJ whole genome shotgun (WGS) entry which is preliminary data.</text>
</comment>
<keyword evidence="2" id="KW-1185">Reference proteome</keyword>
<reference evidence="1" key="1">
    <citation type="journal article" date="2021" name="Environ. Microbiol.">
        <title>Gene family expansions and transcriptome signatures uncover fungal adaptations to wood decay.</title>
        <authorList>
            <person name="Hage H."/>
            <person name="Miyauchi S."/>
            <person name="Viragh M."/>
            <person name="Drula E."/>
            <person name="Min B."/>
            <person name="Chaduli D."/>
            <person name="Navarro D."/>
            <person name="Favel A."/>
            <person name="Norest M."/>
            <person name="Lesage-Meessen L."/>
            <person name="Balint B."/>
            <person name="Merenyi Z."/>
            <person name="de Eugenio L."/>
            <person name="Morin E."/>
            <person name="Martinez A.T."/>
            <person name="Baldrian P."/>
            <person name="Stursova M."/>
            <person name="Martinez M.J."/>
            <person name="Novotny C."/>
            <person name="Magnuson J.K."/>
            <person name="Spatafora J.W."/>
            <person name="Maurice S."/>
            <person name="Pangilinan J."/>
            <person name="Andreopoulos W."/>
            <person name="LaButti K."/>
            <person name="Hundley H."/>
            <person name="Na H."/>
            <person name="Kuo A."/>
            <person name="Barry K."/>
            <person name="Lipzen A."/>
            <person name="Henrissat B."/>
            <person name="Riley R."/>
            <person name="Ahrendt S."/>
            <person name="Nagy L.G."/>
            <person name="Grigoriev I.V."/>
            <person name="Martin F."/>
            <person name="Rosso M.N."/>
        </authorList>
    </citation>
    <scope>NUCLEOTIDE SEQUENCE</scope>
    <source>
        <strain evidence="1">CBS 384.51</strain>
    </source>
</reference>